<evidence type="ECO:0000313" key="12">
    <source>
        <dbReference type="Proteomes" id="UP001318040"/>
    </source>
</evidence>
<keyword evidence="5 9" id="KW-0297">G-protein coupled receptor</keyword>
<dbReference type="AlphaFoldDB" id="A0AAJ7XEQ8"/>
<sequence>MVLVVCKRIFRAPSAYLERQKMHPSDATESKRMIMNDNGSDENKCLYNEDILSNIMPPVLLLEFVFGLMGNLFTIWITWWHIKVWSGFTVYLFNLALADLLFVVQLPLRIAYHLRVNDWILGEFSCDLMITLFYTNMYGSIYFLTCISVERWQAIDRPLHSLARKSPGRATIISLAMWALAIIPQIGMPLIFDLIHDSSNKTNCLSFNQEGVMLGFGIWNTVEVIIGFLIPFIIIIFVQIKITHKLLCPSMNPGLEQMRKRASRLMIIILIIFATCFIPIHIFRIFLVVAKLYLPENCGLNQLAFEGVYWSLLLSSCNCFMDPLILFVSGNRFRGAAAFAVSACVGRTCGAAKRRTTSSTINMHSLEAKENESGNQGVPGC</sequence>
<dbReference type="PRINTS" id="PR00237">
    <property type="entry name" value="GPCRRHODOPSN"/>
</dbReference>
<feature type="transmembrane region" description="Helical" evidence="10">
    <location>
        <begin position="91"/>
        <end position="108"/>
    </location>
</feature>
<keyword evidence="4 10" id="KW-1133">Transmembrane helix</keyword>
<protein>
    <submittedName>
        <fullName evidence="13">P2Y purinoceptor 1-like</fullName>
    </submittedName>
</protein>
<evidence type="ECO:0000256" key="4">
    <source>
        <dbReference type="ARBA" id="ARBA00022989"/>
    </source>
</evidence>
<proteinExistence type="inferred from homology"/>
<dbReference type="GO" id="GO:0004930">
    <property type="term" value="F:G protein-coupled receptor activity"/>
    <property type="evidence" value="ECO:0007669"/>
    <property type="project" value="UniProtKB-KW"/>
</dbReference>
<gene>
    <name evidence="13" type="primary">LOC116954169</name>
</gene>
<dbReference type="SUPFAM" id="SSF81321">
    <property type="entry name" value="Family A G protein-coupled receptor-like"/>
    <property type="match status" value="1"/>
</dbReference>
<dbReference type="CDD" id="cd14982">
    <property type="entry name" value="7tmA_purinoceptor-like"/>
    <property type="match status" value="1"/>
</dbReference>
<evidence type="ECO:0000256" key="8">
    <source>
        <dbReference type="ARBA" id="ARBA00023224"/>
    </source>
</evidence>
<keyword evidence="6 10" id="KW-0472">Membrane</keyword>
<dbReference type="InterPro" id="IPR000276">
    <property type="entry name" value="GPCR_Rhodpsn"/>
</dbReference>
<evidence type="ECO:0000256" key="6">
    <source>
        <dbReference type="ARBA" id="ARBA00023136"/>
    </source>
</evidence>
<evidence type="ECO:0000259" key="11">
    <source>
        <dbReference type="PROSITE" id="PS50262"/>
    </source>
</evidence>
<feature type="transmembrane region" description="Helical" evidence="10">
    <location>
        <begin position="307"/>
        <end position="328"/>
    </location>
</feature>
<evidence type="ECO:0000256" key="9">
    <source>
        <dbReference type="RuleBase" id="RU000688"/>
    </source>
</evidence>
<evidence type="ECO:0000256" key="1">
    <source>
        <dbReference type="ARBA" id="ARBA00004651"/>
    </source>
</evidence>
<dbReference type="GeneID" id="116954169"/>
<keyword evidence="3 9" id="KW-0812">Transmembrane</keyword>
<dbReference type="GO" id="GO:0005886">
    <property type="term" value="C:plasma membrane"/>
    <property type="evidence" value="ECO:0007669"/>
    <property type="project" value="UniProtKB-SubCell"/>
</dbReference>
<name>A0AAJ7XEQ8_PETMA</name>
<comment type="similarity">
    <text evidence="9">Belongs to the G-protein coupled receptor 1 family.</text>
</comment>
<evidence type="ECO:0000256" key="3">
    <source>
        <dbReference type="ARBA" id="ARBA00022692"/>
    </source>
</evidence>
<dbReference type="Pfam" id="PF00001">
    <property type="entry name" value="7tm_1"/>
    <property type="match status" value="1"/>
</dbReference>
<organism evidence="12 13">
    <name type="scientific">Petromyzon marinus</name>
    <name type="common">Sea lamprey</name>
    <dbReference type="NCBI Taxonomy" id="7757"/>
    <lineage>
        <taxon>Eukaryota</taxon>
        <taxon>Metazoa</taxon>
        <taxon>Chordata</taxon>
        <taxon>Craniata</taxon>
        <taxon>Vertebrata</taxon>
        <taxon>Cyclostomata</taxon>
        <taxon>Hyperoartia</taxon>
        <taxon>Petromyzontiformes</taxon>
        <taxon>Petromyzontidae</taxon>
        <taxon>Petromyzon</taxon>
    </lineage>
</organism>
<keyword evidence="12" id="KW-1185">Reference proteome</keyword>
<dbReference type="Proteomes" id="UP001318040">
    <property type="component" value="Chromosome 54"/>
</dbReference>
<evidence type="ECO:0000256" key="10">
    <source>
        <dbReference type="SAM" id="Phobius"/>
    </source>
</evidence>
<dbReference type="Gene3D" id="1.20.1070.10">
    <property type="entry name" value="Rhodopsin 7-helix transmembrane proteins"/>
    <property type="match status" value="1"/>
</dbReference>
<keyword evidence="2" id="KW-1003">Cell membrane</keyword>
<accession>A0AAJ7XEQ8</accession>
<feature type="transmembrane region" description="Helical" evidence="10">
    <location>
        <begin position="265"/>
        <end position="287"/>
    </location>
</feature>
<feature type="transmembrane region" description="Helical" evidence="10">
    <location>
        <begin position="212"/>
        <end position="238"/>
    </location>
</feature>
<dbReference type="InterPro" id="IPR017452">
    <property type="entry name" value="GPCR_Rhodpsn_7TM"/>
</dbReference>
<dbReference type="PANTHER" id="PTHR24231">
    <property type="entry name" value="PURINOCEPTOR-RELATED G-PROTEIN COUPLED RECEPTOR"/>
    <property type="match status" value="1"/>
</dbReference>
<dbReference type="RefSeq" id="XP_032830543.1">
    <property type="nucleotide sequence ID" value="XM_032974652.1"/>
</dbReference>
<dbReference type="KEGG" id="pmrn:116954169"/>
<dbReference type="PROSITE" id="PS50262">
    <property type="entry name" value="G_PROTEIN_RECEP_F1_2"/>
    <property type="match status" value="1"/>
</dbReference>
<feature type="transmembrane region" description="Helical" evidence="10">
    <location>
        <begin position="170"/>
        <end position="192"/>
    </location>
</feature>
<evidence type="ECO:0000256" key="5">
    <source>
        <dbReference type="ARBA" id="ARBA00023040"/>
    </source>
</evidence>
<reference evidence="13" key="1">
    <citation type="submission" date="2025-08" db="UniProtKB">
        <authorList>
            <consortium name="RefSeq"/>
        </authorList>
    </citation>
    <scope>IDENTIFICATION</scope>
    <source>
        <tissue evidence="13">Sperm</tissue>
    </source>
</reference>
<feature type="transmembrane region" description="Helical" evidence="10">
    <location>
        <begin position="59"/>
        <end position="79"/>
    </location>
</feature>
<evidence type="ECO:0000256" key="7">
    <source>
        <dbReference type="ARBA" id="ARBA00023170"/>
    </source>
</evidence>
<keyword evidence="7 9" id="KW-0675">Receptor</keyword>
<comment type="subcellular location">
    <subcellularLocation>
        <location evidence="1">Cell membrane</location>
        <topology evidence="1">Multi-pass membrane protein</topology>
    </subcellularLocation>
</comment>
<evidence type="ECO:0000256" key="2">
    <source>
        <dbReference type="ARBA" id="ARBA00022475"/>
    </source>
</evidence>
<dbReference type="PROSITE" id="PS00237">
    <property type="entry name" value="G_PROTEIN_RECEP_F1_1"/>
    <property type="match status" value="1"/>
</dbReference>
<feature type="transmembrane region" description="Helical" evidence="10">
    <location>
        <begin position="128"/>
        <end position="149"/>
    </location>
</feature>
<dbReference type="PRINTS" id="PR01157">
    <property type="entry name" value="P2YPURNOCPTR"/>
</dbReference>
<feature type="domain" description="G-protein coupled receptors family 1 profile" evidence="11">
    <location>
        <begin position="70"/>
        <end position="326"/>
    </location>
</feature>
<keyword evidence="8 9" id="KW-0807">Transducer</keyword>
<evidence type="ECO:0000313" key="13">
    <source>
        <dbReference type="RefSeq" id="XP_032830543.1"/>
    </source>
</evidence>